<protein>
    <recommendedName>
        <fullName evidence="4">Lipoprotein</fullName>
    </recommendedName>
</protein>
<evidence type="ECO:0000313" key="2">
    <source>
        <dbReference type="EMBL" id="PMB15192.1"/>
    </source>
</evidence>
<dbReference type="RefSeq" id="WP_102183737.1">
    <property type="nucleotide sequence ID" value="NZ_NMQE01000958.1"/>
</dbReference>
<feature type="chain" id="PRO_5014892032" description="Lipoprotein" evidence="1">
    <location>
        <begin position="26"/>
        <end position="197"/>
    </location>
</feature>
<sequence length="197" mass="22935">MKAYLKILGTAFVVMLLCSCNRPTASFEQLNPVKAHSAPLWMPTLTGYQLSVSNTYWSQREPFEVDTLTFHLSLTAKNNSKEGAVDQYQLVVTDLDRSRRYNLKFWQGFQGKEAEQLKRAEKGFWLNRERHRGWVKLGNVWLLLVGDAWLIELLAQDYIQQYEHRARGMQQARKQFGDNAEKAFGFLLEYSEHQVAK</sequence>
<accession>A0A2N6L422</accession>
<comment type="caution">
    <text evidence="2">The sequence shown here is derived from an EMBL/GenBank/DDBJ whole genome shotgun (WGS) entry which is preliminary data.</text>
</comment>
<dbReference type="EMBL" id="NMQE01000958">
    <property type="protein sequence ID" value="PMB15192.1"/>
    <property type="molecule type" value="Genomic_DNA"/>
</dbReference>
<organism evidence="2 3">
    <name type="scientific">Fischerella thermalis CCMEE 5318</name>
    <dbReference type="NCBI Taxonomy" id="2019666"/>
    <lineage>
        <taxon>Bacteria</taxon>
        <taxon>Bacillati</taxon>
        <taxon>Cyanobacteriota</taxon>
        <taxon>Cyanophyceae</taxon>
        <taxon>Nostocales</taxon>
        <taxon>Hapalosiphonaceae</taxon>
        <taxon>Fischerella</taxon>
    </lineage>
</organism>
<evidence type="ECO:0000256" key="1">
    <source>
        <dbReference type="SAM" id="SignalP"/>
    </source>
</evidence>
<evidence type="ECO:0008006" key="4">
    <source>
        <dbReference type="Google" id="ProtNLM"/>
    </source>
</evidence>
<reference evidence="2 3" key="1">
    <citation type="submission" date="2017-07" db="EMBL/GenBank/DDBJ databases">
        <title>Genomes of Fischerella (Mastigocladus) sp. strains.</title>
        <authorList>
            <person name="Miller S.R."/>
        </authorList>
    </citation>
    <scope>NUCLEOTIDE SEQUENCE [LARGE SCALE GENOMIC DNA]</scope>
    <source>
        <strain evidence="2 3">CCMEE 5318</strain>
    </source>
</reference>
<dbReference type="Proteomes" id="UP000235081">
    <property type="component" value="Unassembled WGS sequence"/>
</dbReference>
<evidence type="ECO:0000313" key="3">
    <source>
        <dbReference type="Proteomes" id="UP000235081"/>
    </source>
</evidence>
<proteinExistence type="predicted"/>
<gene>
    <name evidence="2" type="ORF">CEN46_26045</name>
</gene>
<name>A0A2N6L422_9CYAN</name>
<feature type="signal peptide" evidence="1">
    <location>
        <begin position="1"/>
        <end position="25"/>
    </location>
</feature>
<dbReference type="AlphaFoldDB" id="A0A2N6L422"/>
<dbReference type="PROSITE" id="PS51257">
    <property type="entry name" value="PROKAR_LIPOPROTEIN"/>
    <property type="match status" value="1"/>
</dbReference>
<keyword evidence="1" id="KW-0732">Signal</keyword>